<dbReference type="InterPro" id="IPR050096">
    <property type="entry name" value="Bacterial_rp_bL28"/>
</dbReference>
<keyword evidence="3" id="KW-0687">Ribonucleoprotein</keyword>
<proteinExistence type="inferred from homology"/>
<evidence type="ECO:0000313" key="6">
    <source>
        <dbReference type="EMBL" id="PIS07858.1"/>
    </source>
</evidence>
<dbReference type="InterPro" id="IPR001383">
    <property type="entry name" value="Ribosomal_bL28_bact-type"/>
</dbReference>
<evidence type="ECO:0000256" key="1">
    <source>
        <dbReference type="ARBA" id="ARBA00008760"/>
    </source>
</evidence>
<dbReference type="Pfam" id="PF00830">
    <property type="entry name" value="Ribosomal_L28"/>
    <property type="match status" value="1"/>
</dbReference>
<dbReference type="GO" id="GO:0006412">
    <property type="term" value="P:translation"/>
    <property type="evidence" value="ECO:0007669"/>
    <property type="project" value="InterPro"/>
</dbReference>
<comment type="caution">
    <text evidence="6">The sequence shown here is derived from an EMBL/GenBank/DDBJ whole genome shotgun (WGS) entry which is preliminary data.</text>
</comment>
<dbReference type="Proteomes" id="UP000231382">
    <property type="component" value="Unassembled WGS sequence"/>
</dbReference>
<dbReference type="NCBIfam" id="TIGR00009">
    <property type="entry name" value="L28"/>
    <property type="match status" value="1"/>
</dbReference>
<dbReference type="GO" id="GO:0003735">
    <property type="term" value="F:structural constituent of ribosome"/>
    <property type="evidence" value="ECO:0007669"/>
    <property type="project" value="InterPro"/>
</dbReference>
<dbReference type="InterPro" id="IPR026569">
    <property type="entry name" value="Ribosomal_bL28"/>
</dbReference>
<keyword evidence="2 6" id="KW-0689">Ribosomal protein</keyword>
<dbReference type="PANTHER" id="PTHR39080">
    <property type="entry name" value="50S RIBOSOMAL PROTEIN L28"/>
    <property type="match status" value="1"/>
</dbReference>
<evidence type="ECO:0000256" key="3">
    <source>
        <dbReference type="ARBA" id="ARBA00023274"/>
    </source>
</evidence>
<dbReference type="PANTHER" id="PTHR39080:SF1">
    <property type="entry name" value="LARGE RIBOSOMAL SUBUNIT PROTEIN BL28A"/>
    <property type="match status" value="1"/>
</dbReference>
<evidence type="ECO:0000256" key="2">
    <source>
        <dbReference type="ARBA" id="ARBA00022980"/>
    </source>
</evidence>
<evidence type="ECO:0000256" key="5">
    <source>
        <dbReference type="SAM" id="MobiDB-lite"/>
    </source>
</evidence>
<dbReference type="Gene3D" id="2.30.170.40">
    <property type="entry name" value="Ribosomal protein L28/L24"/>
    <property type="match status" value="1"/>
</dbReference>
<dbReference type="InterPro" id="IPR037147">
    <property type="entry name" value="Ribosomal_bL28_sf"/>
</dbReference>
<feature type="compositionally biased region" description="Polar residues" evidence="5">
    <location>
        <begin position="7"/>
        <end position="21"/>
    </location>
</feature>
<reference evidence="7" key="1">
    <citation type="submission" date="2017-09" db="EMBL/GenBank/DDBJ databases">
        <title>Depth-based differentiation of microbial function through sediment-hosted aquifers and enrichment of novel symbionts in the deep terrestrial subsurface.</title>
        <authorList>
            <person name="Probst A.J."/>
            <person name="Ladd B."/>
            <person name="Jarett J.K."/>
            <person name="Geller-Mcgrath D.E."/>
            <person name="Sieber C.M.K."/>
            <person name="Emerson J.B."/>
            <person name="Anantharaman K."/>
            <person name="Thomas B.C."/>
            <person name="Malmstrom R."/>
            <person name="Stieglmeier M."/>
            <person name="Klingl A."/>
            <person name="Woyke T."/>
            <person name="Ryan C.M."/>
            <person name="Banfield J.F."/>
        </authorList>
    </citation>
    <scope>NUCLEOTIDE SEQUENCE [LARGE SCALE GENOMIC DNA]</scope>
</reference>
<dbReference type="InterPro" id="IPR034704">
    <property type="entry name" value="Ribosomal_bL28/bL31-like_sf"/>
</dbReference>
<comment type="similarity">
    <text evidence="1">Belongs to the bacterial ribosomal protein bL28 family.</text>
</comment>
<dbReference type="GO" id="GO:1990904">
    <property type="term" value="C:ribonucleoprotein complex"/>
    <property type="evidence" value="ECO:0007669"/>
    <property type="project" value="UniProtKB-KW"/>
</dbReference>
<organism evidence="6 7">
    <name type="scientific">Candidatus Berkelbacteria bacterium CG10_big_fil_rev_8_21_14_0_10_43_13</name>
    <dbReference type="NCBI Taxonomy" id="1974514"/>
    <lineage>
        <taxon>Bacteria</taxon>
        <taxon>Candidatus Berkelbacteria</taxon>
    </lineage>
</organism>
<accession>A0A2H0W929</accession>
<protein>
    <recommendedName>
        <fullName evidence="4">Large ribosomal subunit protein bL28</fullName>
    </recommendedName>
</protein>
<dbReference type="SUPFAM" id="SSF143800">
    <property type="entry name" value="L28p-like"/>
    <property type="match status" value="1"/>
</dbReference>
<dbReference type="EMBL" id="PEZW01000009">
    <property type="protein sequence ID" value="PIS07858.1"/>
    <property type="molecule type" value="Genomic_DNA"/>
</dbReference>
<dbReference type="AlphaFoldDB" id="A0A2H0W929"/>
<sequence>MARCQICSKSKTAGNAVSHSQIHTKRQFKPNLQKVSGLVICTRCLKSVKKIASSAEAQPVSAEK</sequence>
<evidence type="ECO:0000313" key="7">
    <source>
        <dbReference type="Proteomes" id="UP000231382"/>
    </source>
</evidence>
<name>A0A2H0W929_9BACT</name>
<evidence type="ECO:0000256" key="4">
    <source>
        <dbReference type="ARBA" id="ARBA00035174"/>
    </source>
</evidence>
<dbReference type="GO" id="GO:0005840">
    <property type="term" value="C:ribosome"/>
    <property type="evidence" value="ECO:0007669"/>
    <property type="project" value="UniProtKB-KW"/>
</dbReference>
<feature type="region of interest" description="Disordered" evidence="5">
    <location>
        <begin position="1"/>
        <end position="24"/>
    </location>
</feature>
<gene>
    <name evidence="6" type="primary">rpmB</name>
    <name evidence="6" type="ORF">COT78_01325</name>
</gene>